<organism evidence="2 3">
    <name type="scientific">Phytophthora fragariaefolia</name>
    <dbReference type="NCBI Taxonomy" id="1490495"/>
    <lineage>
        <taxon>Eukaryota</taxon>
        <taxon>Sar</taxon>
        <taxon>Stramenopiles</taxon>
        <taxon>Oomycota</taxon>
        <taxon>Peronosporomycetes</taxon>
        <taxon>Peronosporales</taxon>
        <taxon>Peronosporaceae</taxon>
        <taxon>Phytophthora</taxon>
    </lineage>
</organism>
<feature type="compositionally biased region" description="Low complexity" evidence="1">
    <location>
        <begin position="251"/>
        <end position="264"/>
    </location>
</feature>
<evidence type="ECO:0000256" key="1">
    <source>
        <dbReference type="SAM" id="MobiDB-lite"/>
    </source>
</evidence>
<sequence>MKIRRDPPFFHLGSARCWDQVMGSCVVEIQKEIIDGKPRVRSTPSSLSGLAAFADVYAAQHPSQRLWALFPDGPFFMSADVLRRVRARRSSPNSAPLVEIVTERWLKCRGDRQEMAKVFVGLYEHMHWLVDSSVVLGLHPDLNPTSSADELALANTPAPQLDSELYFDPSVPFAPPANLPWFPTSADWCEAAVDIDVGEHWRAWRLRVPELHPYNMYFRPRHPGFPVFGSAESDLSHVQRLVDEDVDLAESAPPTCSPSAPTPANREGLDIFGSSEASPDVTL</sequence>
<reference evidence="2" key="1">
    <citation type="submission" date="2023-04" db="EMBL/GenBank/DDBJ databases">
        <title>Phytophthora fragariaefolia NBRC 109709.</title>
        <authorList>
            <person name="Ichikawa N."/>
            <person name="Sato H."/>
            <person name="Tonouchi N."/>
        </authorList>
    </citation>
    <scope>NUCLEOTIDE SEQUENCE</scope>
    <source>
        <strain evidence="2">NBRC 109709</strain>
    </source>
</reference>
<evidence type="ECO:0000313" key="2">
    <source>
        <dbReference type="EMBL" id="GMF51332.1"/>
    </source>
</evidence>
<dbReference type="AlphaFoldDB" id="A0A9W6Y3F3"/>
<keyword evidence="3" id="KW-1185">Reference proteome</keyword>
<dbReference type="EMBL" id="BSXT01002869">
    <property type="protein sequence ID" value="GMF51332.1"/>
    <property type="molecule type" value="Genomic_DNA"/>
</dbReference>
<dbReference type="Proteomes" id="UP001165121">
    <property type="component" value="Unassembled WGS sequence"/>
</dbReference>
<feature type="region of interest" description="Disordered" evidence="1">
    <location>
        <begin position="249"/>
        <end position="283"/>
    </location>
</feature>
<name>A0A9W6Y3F3_9STRA</name>
<comment type="caution">
    <text evidence="2">The sequence shown here is derived from an EMBL/GenBank/DDBJ whole genome shotgun (WGS) entry which is preliminary data.</text>
</comment>
<evidence type="ECO:0000313" key="3">
    <source>
        <dbReference type="Proteomes" id="UP001165121"/>
    </source>
</evidence>
<proteinExistence type="predicted"/>
<protein>
    <submittedName>
        <fullName evidence="2">Unnamed protein product</fullName>
    </submittedName>
</protein>
<dbReference type="OrthoDB" id="123118at2759"/>
<gene>
    <name evidence="2" type="ORF">Pfra01_002071600</name>
</gene>
<accession>A0A9W6Y3F3</accession>